<dbReference type="SUPFAM" id="SSF53474">
    <property type="entry name" value="alpha/beta-Hydrolases"/>
    <property type="match status" value="1"/>
</dbReference>
<reference evidence="4 5" key="1">
    <citation type="journal article" date="2024" name="bioRxiv">
        <title>Comparative genomics of Cryptococcus and Kwoniella reveals pathogenesis evolution and contrasting karyotype dynamics via intercentromeric recombination or chromosome fusion.</title>
        <authorList>
            <person name="Coelho M.A."/>
            <person name="David-Palma M."/>
            <person name="Shea T."/>
            <person name="Bowers K."/>
            <person name="McGinley-Smith S."/>
            <person name="Mohammad A.W."/>
            <person name="Gnirke A."/>
            <person name="Yurkov A.M."/>
            <person name="Nowrousian M."/>
            <person name="Sun S."/>
            <person name="Cuomo C.A."/>
            <person name="Heitman J."/>
        </authorList>
    </citation>
    <scope>NUCLEOTIDE SEQUENCE [LARGE SCALE GENOMIC DNA]</scope>
    <source>
        <strain evidence="4 5">CBS 13917</strain>
    </source>
</reference>
<dbReference type="Proteomes" id="UP001388673">
    <property type="component" value="Unassembled WGS sequence"/>
</dbReference>
<comment type="caution">
    <text evidence="4">The sequence shown here is derived from an EMBL/GenBank/DDBJ whole genome shotgun (WGS) entry which is preliminary data.</text>
</comment>
<dbReference type="PANTHER" id="PTHR48070">
    <property type="entry name" value="ESTERASE OVCA2"/>
    <property type="match status" value="1"/>
</dbReference>
<evidence type="ECO:0000256" key="1">
    <source>
        <dbReference type="ARBA" id="ARBA00022801"/>
    </source>
</evidence>
<organism evidence="4 5">
    <name type="scientific">Kwoniella newhampshirensis</name>
    <dbReference type="NCBI Taxonomy" id="1651941"/>
    <lineage>
        <taxon>Eukaryota</taxon>
        <taxon>Fungi</taxon>
        <taxon>Dikarya</taxon>
        <taxon>Basidiomycota</taxon>
        <taxon>Agaricomycotina</taxon>
        <taxon>Tremellomycetes</taxon>
        <taxon>Tremellales</taxon>
        <taxon>Cryptococcaceae</taxon>
        <taxon>Kwoniella</taxon>
    </lineage>
</organism>
<protein>
    <recommendedName>
        <fullName evidence="3">Serine hydrolase domain-containing protein</fullName>
    </recommendedName>
</protein>
<dbReference type="Gene3D" id="3.40.50.1820">
    <property type="entry name" value="alpha/beta hydrolase"/>
    <property type="match status" value="1"/>
</dbReference>
<dbReference type="RefSeq" id="XP_066804228.1">
    <property type="nucleotide sequence ID" value="XM_066945539.1"/>
</dbReference>
<dbReference type="PANTHER" id="PTHR48070:SF6">
    <property type="entry name" value="ESTERASE OVCA2"/>
    <property type="match status" value="1"/>
</dbReference>
<gene>
    <name evidence="4" type="ORF">IAR55_002426</name>
</gene>
<proteinExistence type="predicted"/>
<dbReference type="AlphaFoldDB" id="A0AAW0YR04"/>
<dbReference type="EMBL" id="JBCAWK010000004">
    <property type="protein sequence ID" value="KAK8861603.1"/>
    <property type="molecule type" value="Genomic_DNA"/>
</dbReference>
<accession>A0AAW0YR04</accession>
<name>A0AAW0YR04_9TREE</name>
<dbReference type="Pfam" id="PF03959">
    <property type="entry name" value="FSH1"/>
    <property type="match status" value="1"/>
</dbReference>
<evidence type="ECO:0000313" key="5">
    <source>
        <dbReference type="Proteomes" id="UP001388673"/>
    </source>
</evidence>
<feature type="region of interest" description="Disordered" evidence="2">
    <location>
        <begin position="268"/>
        <end position="298"/>
    </location>
</feature>
<dbReference type="InterPro" id="IPR050593">
    <property type="entry name" value="LovG"/>
</dbReference>
<evidence type="ECO:0000259" key="3">
    <source>
        <dbReference type="Pfam" id="PF03959"/>
    </source>
</evidence>
<feature type="domain" description="Serine hydrolase" evidence="3">
    <location>
        <begin position="1"/>
        <end position="232"/>
    </location>
</feature>
<dbReference type="GO" id="GO:0016787">
    <property type="term" value="F:hydrolase activity"/>
    <property type="evidence" value="ECO:0007669"/>
    <property type="project" value="UniProtKB-KW"/>
</dbReference>
<evidence type="ECO:0000256" key="2">
    <source>
        <dbReference type="SAM" id="MobiDB-lite"/>
    </source>
</evidence>
<dbReference type="InterPro" id="IPR029058">
    <property type="entry name" value="AB_hydrolase_fold"/>
</dbReference>
<keyword evidence="5" id="KW-1185">Reference proteome</keyword>
<dbReference type="GO" id="GO:0005634">
    <property type="term" value="C:nucleus"/>
    <property type="evidence" value="ECO:0007669"/>
    <property type="project" value="TreeGrafter"/>
</dbReference>
<dbReference type="KEGG" id="kne:92179684"/>
<evidence type="ECO:0000313" key="4">
    <source>
        <dbReference type="EMBL" id="KAK8861603.1"/>
    </source>
</evidence>
<sequence>MSSKLRVLALCGFAQNAWVFSKHMAGIQKACPDVEFVFLDPPVVLKHADFRETLAVLNSPLVLDERGLDDPQTAPRAWWRFGPDNKEYYEAARGRMTGFDEAIAYLHAYLSHNPPFDGVLGFSQGGVAATLLCAMISNPNLHPSFPASEAIVPFKFLITCGSFIPYTVHHFAPQFVPYFPLPAELTSLHIIGKNDIIVREESSRNLAAHCLNSRVECHEGGHFVPRKANWRAFFNAYLSSFLPGGTNGHGIPPPIAFQTHIKGCPSHLLTPPHTPTSSSSGATFPSDTNSENGTSFTDTDIETHDWSISVNNAKPRACWHVGTYVKAEKARFRF</sequence>
<keyword evidence="1" id="KW-0378">Hydrolase</keyword>
<feature type="compositionally biased region" description="Low complexity" evidence="2">
    <location>
        <begin position="268"/>
        <end position="280"/>
    </location>
</feature>
<dbReference type="GeneID" id="92179684"/>
<dbReference type="InterPro" id="IPR005645">
    <property type="entry name" value="FSH-like_dom"/>
</dbReference>
<feature type="compositionally biased region" description="Polar residues" evidence="2">
    <location>
        <begin position="281"/>
        <end position="298"/>
    </location>
</feature>
<dbReference type="GO" id="GO:0005737">
    <property type="term" value="C:cytoplasm"/>
    <property type="evidence" value="ECO:0007669"/>
    <property type="project" value="TreeGrafter"/>
</dbReference>